<keyword evidence="3" id="KW-1185">Reference proteome</keyword>
<dbReference type="RefSeq" id="WP_153370327.1">
    <property type="nucleotide sequence ID" value="NZ_CP045650.1"/>
</dbReference>
<dbReference type="EMBL" id="WITK01000007">
    <property type="protein sequence ID" value="MQW91965.1"/>
    <property type="molecule type" value="Genomic_DNA"/>
</dbReference>
<dbReference type="InterPro" id="IPR009061">
    <property type="entry name" value="DNA-bd_dom_put_sf"/>
</dbReference>
<proteinExistence type="predicted"/>
<dbReference type="Proteomes" id="UP000327478">
    <property type="component" value="Chromosome"/>
</dbReference>
<dbReference type="Gene3D" id="1.10.238.160">
    <property type="match status" value="1"/>
</dbReference>
<dbReference type="Pfam" id="PF05930">
    <property type="entry name" value="Phage_AlpA"/>
    <property type="match status" value="1"/>
</dbReference>
<evidence type="ECO:0000313" key="2">
    <source>
        <dbReference type="EMBL" id="QGA10063.1"/>
    </source>
</evidence>
<evidence type="ECO:0000313" key="4">
    <source>
        <dbReference type="Proteomes" id="UP000480556"/>
    </source>
</evidence>
<dbReference type="AlphaFoldDB" id="A0A5Q0P0L5"/>
<dbReference type="Proteomes" id="UP000480556">
    <property type="component" value="Unassembled WGS sequence"/>
</dbReference>
<evidence type="ECO:0000313" key="3">
    <source>
        <dbReference type="Proteomes" id="UP000327478"/>
    </source>
</evidence>
<dbReference type="SUPFAM" id="SSF46955">
    <property type="entry name" value="Putative DNA-binding domain"/>
    <property type="match status" value="1"/>
</dbReference>
<protein>
    <submittedName>
        <fullName evidence="1">AlpA family phage regulatory protein</fullName>
    </submittedName>
</protein>
<reference evidence="3 4" key="1">
    <citation type="submission" date="2019-10" db="EMBL/GenBank/DDBJ databases">
        <authorList>
            <person name="Dong K."/>
        </authorList>
    </citation>
    <scope>NUCLEOTIDE SEQUENCE [LARGE SCALE GENOMIC DNA]</scope>
    <source>
        <strain evidence="3">dk386</strain>
        <strain evidence="2">Dk386</strain>
        <strain evidence="4">dk771</strain>
        <strain evidence="1">Dk771</strain>
    </source>
</reference>
<organism evidence="1 4">
    <name type="scientific">Acinetobacter wanghuae</name>
    <dbReference type="NCBI Taxonomy" id="2662362"/>
    <lineage>
        <taxon>Bacteria</taxon>
        <taxon>Pseudomonadati</taxon>
        <taxon>Pseudomonadota</taxon>
        <taxon>Gammaproteobacteria</taxon>
        <taxon>Moraxellales</taxon>
        <taxon>Moraxellaceae</taxon>
        <taxon>Acinetobacter</taxon>
    </lineage>
</organism>
<dbReference type="EMBL" id="CP045650">
    <property type="protein sequence ID" value="QGA10063.1"/>
    <property type="molecule type" value="Genomic_DNA"/>
</dbReference>
<name>A0A5Q0P0L5_9GAMM</name>
<accession>A0A5Q0P0L5</accession>
<sequence length="97" mass="10828">MASMNQDRFLRIKDLANYPAKPATQHIYKSGINKGQVKTLNSRPASKGLIGVSDKTIWTWVKRGEFPAPVKLSPSVTVWRLSEVQAWMASKGLEVSQ</sequence>
<gene>
    <name evidence="2" type="ORF">GFH30_01005</name>
    <name evidence="1" type="ORF">GHJ48_06060</name>
</gene>
<dbReference type="InterPro" id="IPR010260">
    <property type="entry name" value="AlpA"/>
</dbReference>
<evidence type="ECO:0000313" key="1">
    <source>
        <dbReference type="EMBL" id="MQW91965.1"/>
    </source>
</evidence>